<protein>
    <submittedName>
        <fullName evidence="1">Uncharacterized protein</fullName>
    </submittedName>
</protein>
<organism evidence="1 2">
    <name type="scientific">Telmatocola sphagniphila</name>
    <dbReference type="NCBI Taxonomy" id="1123043"/>
    <lineage>
        <taxon>Bacteria</taxon>
        <taxon>Pseudomonadati</taxon>
        <taxon>Planctomycetota</taxon>
        <taxon>Planctomycetia</taxon>
        <taxon>Gemmatales</taxon>
        <taxon>Gemmataceae</taxon>
    </lineage>
</organism>
<evidence type="ECO:0000313" key="2">
    <source>
        <dbReference type="Proteomes" id="UP000676194"/>
    </source>
</evidence>
<reference evidence="1" key="1">
    <citation type="submission" date="2021-05" db="EMBL/GenBank/DDBJ databases">
        <title>Complete genome sequence of the cellulolytic planctomycete Telmatocola sphagniphila SP2T and characterization of the first cellulase from planctomycetes.</title>
        <authorList>
            <person name="Rakitin A.L."/>
            <person name="Beletsky A.V."/>
            <person name="Naumoff D.G."/>
            <person name="Kulichevskaya I.S."/>
            <person name="Mardanov A.V."/>
            <person name="Ravin N.V."/>
            <person name="Dedysh S.N."/>
        </authorList>
    </citation>
    <scope>NUCLEOTIDE SEQUENCE</scope>
    <source>
        <strain evidence="1">SP2T</strain>
    </source>
</reference>
<dbReference type="KEGG" id="tsph:KIH39_01900"/>
<dbReference type="RefSeq" id="WP_213497586.1">
    <property type="nucleotide sequence ID" value="NZ_CP074694.1"/>
</dbReference>
<gene>
    <name evidence="1" type="ORF">KIH39_01900</name>
</gene>
<dbReference type="Proteomes" id="UP000676194">
    <property type="component" value="Chromosome"/>
</dbReference>
<name>A0A8E6EYT9_9BACT</name>
<proteinExistence type="predicted"/>
<dbReference type="EMBL" id="CP074694">
    <property type="protein sequence ID" value="QVL32696.1"/>
    <property type="molecule type" value="Genomic_DNA"/>
</dbReference>
<keyword evidence="2" id="KW-1185">Reference proteome</keyword>
<dbReference type="AlphaFoldDB" id="A0A8E6EYT9"/>
<evidence type="ECO:0000313" key="1">
    <source>
        <dbReference type="EMBL" id="QVL32696.1"/>
    </source>
</evidence>
<accession>A0A8E6EYT9</accession>
<sequence>MWTHSAAIFFTFIGAEEGEEISGAAANVSYSRGRYDHRHDALSLRG</sequence>